<evidence type="ECO:0000259" key="1">
    <source>
        <dbReference type="Pfam" id="PF13546"/>
    </source>
</evidence>
<evidence type="ECO:0000313" key="3">
    <source>
        <dbReference type="Proteomes" id="UP001604282"/>
    </source>
</evidence>
<protein>
    <submittedName>
        <fullName evidence="2">IS701 family transposase</fullName>
    </submittedName>
</protein>
<dbReference type="PANTHER" id="PTHR33627:SF1">
    <property type="entry name" value="TRANSPOSASE"/>
    <property type="match status" value="1"/>
</dbReference>
<dbReference type="InterPro" id="IPR038721">
    <property type="entry name" value="IS701-like_DDE_dom"/>
</dbReference>
<name>A0ABW7BMF3_9ACTN</name>
<proteinExistence type="predicted"/>
<feature type="domain" description="Transposase IS701-like DDE" evidence="1">
    <location>
        <begin position="26"/>
        <end position="226"/>
    </location>
</feature>
<gene>
    <name evidence="2" type="ORF">ACGFYS_06720</name>
</gene>
<organism evidence="2 3">
    <name type="scientific">Streptomyces omiyaensis</name>
    <dbReference type="NCBI Taxonomy" id="68247"/>
    <lineage>
        <taxon>Bacteria</taxon>
        <taxon>Bacillati</taxon>
        <taxon>Actinomycetota</taxon>
        <taxon>Actinomycetes</taxon>
        <taxon>Kitasatosporales</taxon>
        <taxon>Streptomycetaceae</taxon>
        <taxon>Streptomyces</taxon>
    </lineage>
</organism>
<dbReference type="Pfam" id="PF13546">
    <property type="entry name" value="DDE_5"/>
    <property type="match status" value="1"/>
</dbReference>
<sequence>MSNERHRDLPAAVAEETVAEIVSRTFTSIPRSDQRRWGEMYMRGLLSVEGKKTMRALAAGAGGGVEQSLYQFITKSPWHTAPVRRELARLLQRTAPRAWVVQPLVIEKVGRHSVGVERQWVSQIGKFVNCQRAMGVWLTSDRASCPVDWRLALPDSWAGEPGLRRRASIPEDVGSCPPEQCAIDAVARMAEEWQLPGRPVVMDLRESDAIRVCSELLRRRTPFVVRVDPAVLRRGSGDLLRALSRRCLPVEWYDHTAEALRATSVGTTPVRLPVPQVQGGDGADRADLVLLGAWTHPNRRTPGEYWLSNLTRTRVGTLYRTAALARKAERDMAEIADPLGLRDFEGRSFRGWHHHMTMVSLAQAATVLSAPAAEPAPPAALRLPPVAARRPAGHRTLGASAA</sequence>
<dbReference type="PANTHER" id="PTHR33627">
    <property type="entry name" value="TRANSPOSASE"/>
    <property type="match status" value="1"/>
</dbReference>
<reference evidence="2 3" key="1">
    <citation type="submission" date="2024-10" db="EMBL/GenBank/DDBJ databases">
        <title>The Natural Products Discovery Center: Release of the First 8490 Sequenced Strains for Exploring Actinobacteria Biosynthetic Diversity.</title>
        <authorList>
            <person name="Kalkreuter E."/>
            <person name="Kautsar S.A."/>
            <person name="Yang D."/>
            <person name="Bader C.D."/>
            <person name="Teijaro C.N."/>
            <person name="Fluegel L."/>
            <person name="Davis C.M."/>
            <person name="Simpson J.R."/>
            <person name="Lauterbach L."/>
            <person name="Steele A.D."/>
            <person name="Gui C."/>
            <person name="Meng S."/>
            <person name="Li G."/>
            <person name="Viehrig K."/>
            <person name="Ye F."/>
            <person name="Su P."/>
            <person name="Kiefer A.F."/>
            <person name="Nichols A."/>
            <person name="Cepeda A.J."/>
            <person name="Yan W."/>
            <person name="Fan B."/>
            <person name="Jiang Y."/>
            <person name="Adhikari A."/>
            <person name="Zheng C.-J."/>
            <person name="Schuster L."/>
            <person name="Cowan T.M."/>
            <person name="Smanski M.J."/>
            <person name="Chevrette M.G."/>
            <person name="De Carvalho L.P.S."/>
            <person name="Shen B."/>
        </authorList>
    </citation>
    <scope>NUCLEOTIDE SEQUENCE [LARGE SCALE GENOMIC DNA]</scope>
    <source>
        <strain evidence="2 3">NPDC048229</strain>
    </source>
</reference>
<dbReference type="Proteomes" id="UP001604282">
    <property type="component" value="Unassembled WGS sequence"/>
</dbReference>
<comment type="caution">
    <text evidence="2">The sequence shown here is derived from an EMBL/GenBank/DDBJ whole genome shotgun (WGS) entry which is preliminary data.</text>
</comment>
<keyword evidence="3" id="KW-1185">Reference proteome</keyword>
<dbReference type="EMBL" id="JBICZW010000003">
    <property type="protein sequence ID" value="MFG3188616.1"/>
    <property type="molecule type" value="Genomic_DNA"/>
</dbReference>
<accession>A0ABW7BMF3</accession>
<evidence type="ECO:0000313" key="2">
    <source>
        <dbReference type="EMBL" id="MFG3188616.1"/>
    </source>
</evidence>
<dbReference type="InterPro" id="IPR039365">
    <property type="entry name" value="IS701-like"/>
</dbReference>
<dbReference type="RefSeq" id="WP_392013692.1">
    <property type="nucleotide sequence ID" value="NZ_JBIBSS010000017.1"/>
</dbReference>